<keyword evidence="5" id="KW-1185">Reference proteome</keyword>
<feature type="DNA-binding region" description="H-T-H motif" evidence="2">
    <location>
        <begin position="25"/>
        <end position="44"/>
    </location>
</feature>
<dbReference type="GO" id="GO:0003677">
    <property type="term" value="F:DNA binding"/>
    <property type="evidence" value="ECO:0007669"/>
    <property type="project" value="UniProtKB-UniRule"/>
</dbReference>
<dbReference type="InterPro" id="IPR023772">
    <property type="entry name" value="DNA-bd_HTH_TetR-type_CS"/>
</dbReference>
<dbReference type="Gene3D" id="1.10.357.10">
    <property type="entry name" value="Tetracycline Repressor, domain 2"/>
    <property type="match status" value="1"/>
</dbReference>
<organism evidence="4 5">
    <name type="scientific">Planococcus salinus</name>
    <dbReference type="NCBI Taxonomy" id="1848460"/>
    <lineage>
        <taxon>Bacteria</taxon>
        <taxon>Bacillati</taxon>
        <taxon>Bacillota</taxon>
        <taxon>Bacilli</taxon>
        <taxon>Bacillales</taxon>
        <taxon>Caryophanaceae</taxon>
        <taxon>Planococcus</taxon>
    </lineage>
</organism>
<dbReference type="PANTHER" id="PTHR43479">
    <property type="entry name" value="ACREF/ENVCD OPERON REPRESSOR-RELATED"/>
    <property type="match status" value="1"/>
</dbReference>
<name>A0A3M8P424_9BACL</name>
<keyword evidence="1 2" id="KW-0238">DNA-binding</keyword>
<dbReference type="RefSeq" id="WP_123166363.1">
    <property type="nucleotide sequence ID" value="NZ_RIAX01000014.1"/>
</dbReference>
<gene>
    <name evidence="4" type="ORF">EEX84_14500</name>
</gene>
<evidence type="ECO:0000256" key="2">
    <source>
        <dbReference type="PROSITE-ProRule" id="PRU00335"/>
    </source>
</evidence>
<dbReference type="InterPro" id="IPR050624">
    <property type="entry name" value="HTH-type_Tx_Regulator"/>
</dbReference>
<evidence type="ECO:0000259" key="3">
    <source>
        <dbReference type="PROSITE" id="PS50977"/>
    </source>
</evidence>
<dbReference type="Pfam" id="PF00440">
    <property type="entry name" value="TetR_N"/>
    <property type="match status" value="1"/>
</dbReference>
<dbReference type="PRINTS" id="PR00455">
    <property type="entry name" value="HTHTETR"/>
</dbReference>
<evidence type="ECO:0000256" key="1">
    <source>
        <dbReference type="ARBA" id="ARBA00023125"/>
    </source>
</evidence>
<reference evidence="4 5" key="1">
    <citation type="journal article" date="2018" name="Int. J. Syst. Evol. Microbiol.">
        <title>Planococcus salinus sp. nov., a moderately halophilic bacterium isolated from a saline-alkali soil.</title>
        <authorList>
            <person name="Gan L."/>
        </authorList>
    </citation>
    <scope>NUCLEOTIDE SEQUENCE [LARGE SCALE GENOMIC DNA]</scope>
    <source>
        <strain evidence="4 5">LCB217</strain>
    </source>
</reference>
<dbReference type="EMBL" id="RIAX01000014">
    <property type="protein sequence ID" value="RNF38429.1"/>
    <property type="molecule type" value="Genomic_DNA"/>
</dbReference>
<dbReference type="Proteomes" id="UP000275473">
    <property type="component" value="Unassembled WGS sequence"/>
</dbReference>
<dbReference type="PROSITE" id="PS50977">
    <property type="entry name" value="HTH_TETR_2"/>
    <property type="match status" value="1"/>
</dbReference>
<proteinExistence type="predicted"/>
<dbReference type="SUPFAM" id="SSF46689">
    <property type="entry name" value="Homeodomain-like"/>
    <property type="match status" value="1"/>
</dbReference>
<dbReference type="PANTHER" id="PTHR43479:SF22">
    <property type="entry name" value="TRANSCRIPTIONAL REGULATOR, TETR FAMILY"/>
    <property type="match status" value="1"/>
</dbReference>
<sequence length="289" mass="32360">MNPKKQKIINAAYALFISKGYNASSIQDILDEAGVSKGTFYNYFASKTECLIAIMESIGSEIRQKRMAAALGKPVDDLDVLAEQLCIRIRLNREKNLFALYESIFYSQDEELKKYAKDTYVTELNWISSRIVDVFGKEAEAFALENAAIVHGSIQQLNHIWKLSSTDDLPTKELAAFVIRRLKTAVTHQIETGDAFIRQKQLPVDRPAETISAETLSSKLKTYAETSGDNESVQQLTRFLSEEISGENPRKALVESVLSSLATHSSSEPELSALLESVWHYLNGLQQKS</sequence>
<dbReference type="InterPro" id="IPR009057">
    <property type="entry name" value="Homeodomain-like_sf"/>
</dbReference>
<dbReference type="InterPro" id="IPR001647">
    <property type="entry name" value="HTH_TetR"/>
</dbReference>
<dbReference type="AlphaFoldDB" id="A0A3M8P424"/>
<feature type="domain" description="HTH tetR-type" evidence="3">
    <location>
        <begin position="2"/>
        <end position="62"/>
    </location>
</feature>
<comment type="caution">
    <text evidence="4">The sequence shown here is derived from an EMBL/GenBank/DDBJ whole genome shotgun (WGS) entry which is preliminary data.</text>
</comment>
<protein>
    <submittedName>
        <fullName evidence="4">TetR/AcrR family transcriptional regulator</fullName>
    </submittedName>
</protein>
<dbReference type="OrthoDB" id="9812993at2"/>
<evidence type="ECO:0000313" key="5">
    <source>
        <dbReference type="Proteomes" id="UP000275473"/>
    </source>
</evidence>
<accession>A0A3M8P424</accession>
<evidence type="ECO:0000313" key="4">
    <source>
        <dbReference type="EMBL" id="RNF38429.1"/>
    </source>
</evidence>
<dbReference type="PROSITE" id="PS01081">
    <property type="entry name" value="HTH_TETR_1"/>
    <property type="match status" value="1"/>
</dbReference>